<dbReference type="OrthoDB" id="10447914at2759"/>
<dbReference type="AlphaFoldDB" id="A0A1Y2B0M4"/>
<keyword evidence="3" id="KW-1185">Reference proteome</keyword>
<name>A0A1Y2B0M4_9FUNG</name>
<sequence>MLLVYQKLCIIRIIRALKLWCLFNMILSYVIFSYVIITLSRFIRIFYIQRLSIFKLKFSEKKNKNIHEKGEKVLKKIESKISKNIKSFPIKSSGSDNIDSFSNEEIKIGDFKISDPNHYFNKLNSIINKKITIYYVIFPVTALIIYYVILSLKDWENLKTRCINERIKMSVPKLILNLVVIIHSIYMIYQAFYKQKWDKELRKEYVAFVIVIIFCSIFMSLTMNSVFGDIVFKYRIYIFQMITMTVHVMCVIDPLINIFIHSKKKQKLVLTEEEFLLRLTDTNFKEQVKDITTQTFCIENLLFFEAHYDLMNIIIKYYNKKMEYQYKKMGIQVQIYYTKLN</sequence>
<keyword evidence="1" id="KW-1133">Transmembrane helix</keyword>
<organism evidence="2 3">
    <name type="scientific">Neocallimastix californiae</name>
    <dbReference type="NCBI Taxonomy" id="1754190"/>
    <lineage>
        <taxon>Eukaryota</taxon>
        <taxon>Fungi</taxon>
        <taxon>Fungi incertae sedis</taxon>
        <taxon>Chytridiomycota</taxon>
        <taxon>Chytridiomycota incertae sedis</taxon>
        <taxon>Neocallimastigomycetes</taxon>
        <taxon>Neocallimastigales</taxon>
        <taxon>Neocallimastigaceae</taxon>
        <taxon>Neocallimastix</taxon>
    </lineage>
</organism>
<dbReference type="Proteomes" id="UP000193920">
    <property type="component" value="Unassembled WGS sequence"/>
</dbReference>
<feature type="transmembrane region" description="Helical" evidence="1">
    <location>
        <begin position="174"/>
        <end position="193"/>
    </location>
</feature>
<feature type="transmembrane region" description="Helical" evidence="1">
    <location>
        <begin position="236"/>
        <end position="260"/>
    </location>
</feature>
<keyword evidence="1" id="KW-0472">Membrane</keyword>
<evidence type="ECO:0000256" key="1">
    <source>
        <dbReference type="SAM" id="Phobius"/>
    </source>
</evidence>
<protein>
    <submittedName>
        <fullName evidence="2">Uncharacterized protein</fullName>
    </submittedName>
</protein>
<evidence type="ECO:0000313" key="2">
    <source>
        <dbReference type="EMBL" id="ORY28363.1"/>
    </source>
</evidence>
<accession>A0A1Y2B0M4</accession>
<feature type="transmembrane region" description="Helical" evidence="1">
    <location>
        <begin position="205"/>
        <end position="224"/>
    </location>
</feature>
<gene>
    <name evidence="2" type="ORF">LY90DRAFT_90710</name>
</gene>
<proteinExistence type="predicted"/>
<dbReference type="EMBL" id="MCOG01000186">
    <property type="protein sequence ID" value="ORY28363.1"/>
    <property type="molecule type" value="Genomic_DNA"/>
</dbReference>
<feature type="transmembrane region" description="Helical" evidence="1">
    <location>
        <begin position="26"/>
        <end position="47"/>
    </location>
</feature>
<reference evidence="2 3" key="1">
    <citation type="submission" date="2016-08" db="EMBL/GenBank/DDBJ databases">
        <title>A Parts List for Fungal Cellulosomes Revealed by Comparative Genomics.</title>
        <authorList>
            <consortium name="DOE Joint Genome Institute"/>
            <person name="Haitjema C.H."/>
            <person name="Gilmore S.P."/>
            <person name="Henske J.K."/>
            <person name="Solomon K.V."/>
            <person name="De Groot R."/>
            <person name="Kuo A."/>
            <person name="Mondo S.J."/>
            <person name="Salamov A.A."/>
            <person name="Labutti K."/>
            <person name="Zhao Z."/>
            <person name="Chiniquy J."/>
            <person name="Barry K."/>
            <person name="Brewer H.M."/>
            <person name="Purvine S.O."/>
            <person name="Wright A.T."/>
            <person name="Boxma B."/>
            <person name="Van Alen T."/>
            <person name="Hackstein J.H."/>
            <person name="Baker S.E."/>
            <person name="Grigoriev I.V."/>
            <person name="O'Malley M.A."/>
        </authorList>
    </citation>
    <scope>NUCLEOTIDE SEQUENCE [LARGE SCALE GENOMIC DNA]</scope>
    <source>
        <strain evidence="2 3">G1</strain>
    </source>
</reference>
<keyword evidence="1" id="KW-0812">Transmembrane</keyword>
<feature type="transmembrane region" description="Helical" evidence="1">
    <location>
        <begin position="131"/>
        <end position="149"/>
    </location>
</feature>
<comment type="caution">
    <text evidence="2">The sequence shown here is derived from an EMBL/GenBank/DDBJ whole genome shotgun (WGS) entry which is preliminary data.</text>
</comment>
<evidence type="ECO:0000313" key="3">
    <source>
        <dbReference type="Proteomes" id="UP000193920"/>
    </source>
</evidence>